<gene>
    <name evidence="2" type="ORF">Zmor_007213</name>
</gene>
<feature type="chain" id="PRO_5041279030" evidence="1">
    <location>
        <begin position="19"/>
        <end position="95"/>
    </location>
</feature>
<feature type="signal peptide" evidence="1">
    <location>
        <begin position="1"/>
        <end position="18"/>
    </location>
</feature>
<organism evidence="2 3">
    <name type="scientific">Zophobas morio</name>
    <dbReference type="NCBI Taxonomy" id="2755281"/>
    <lineage>
        <taxon>Eukaryota</taxon>
        <taxon>Metazoa</taxon>
        <taxon>Ecdysozoa</taxon>
        <taxon>Arthropoda</taxon>
        <taxon>Hexapoda</taxon>
        <taxon>Insecta</taxon>
        <taxon>Pterygota</taxon>
        <taxon>Neoptera</taxon>
        <taxon>Endopterygota</taxon>
        <taxon>Coleoptera</taxon>
        <taxon>Polyphaga</taxon>
        <taxon>Cucujiformia</taxon>
        <taxon>Tenebrionidae</taxon>
        <taxon>Zophobas</taxon>
    </lineage>
</organism>
<protein>
    <submittedName>
        <fullName evidence="2">Uncharacterized protein</fullName>
    </submittedName>
</protein>
<dbReference type="Proteomes" id="UP001168821">
    <property type="component" value="Unassembled WGS sequence"/>
</dbReference>
<evidence type="ECO:0000313" key="2">
    <source>
        <dbReference type="EMBL" id="KAJ3662895.1"/>
    </source>
</evidence>
<name>A0AA38ITF4_9CUCU</name>
<evidence type="ECO:0000256" key="1">
    <source>
        <dbReference type="SAM" id="SignalP"/>
    </source>
</evidence>
<proteinExistence type="predicted"/>
<dbReference type="AlphaFoldDB" id="A0AA38ITF4"/>
<dbReference type="EMBL" id="JALNTZ010000002">
    <property type="protein sequence ID" value="KAJ3662895.1"/>
    <property type="molecule type" value="Genomic_DNA"/>
</dbReference>
<evidence type="ECO:0000313" key="3">
    <source>
        <dbReference type="Proteomes" id="UP001168821"/>
    </source>
</evidence>
<keyword evidence="1" id="KW-0732">Signal</keyword>
<keyword evidence="3" id="KW-1185">Reference proteome</keyword>
<sequence length="95" mass="10459">MKAVTLFVVLVLVASSSQYDTQVFRDIFDQLPPLNIDTSSILKIMADHSCADQNCLTTGNTVCPYAVFCEMYCQEDQQTVGACLRGSCNCIPLQL</sequence>
<accession>A0AA38ITF4</accession>
<comment type="caution">
    <text evidence="2">The sequence shown here is derived from an EMBL/GenBank/DDBJ whole genome shotgun (WGS) entry which is preliminary data.</text>
</comment>
<reference evidence="2" key="1">
    <citation type="journal article" date="2023" name="G3 (Bethesda)">
        <title>Whole genome assemblies of Zophobas morio and Tenebrio molitor.</title>
        <authorList>
            <person name="Kaur S."/>
            <person name="Stinson S.A."/>
            <person name="diCenzo G.C."/>
        </authorList>
    </citation>
    <scope>NUCLEOTIDE SEQUENCE</scope>
    <source>
        <strain evidence="2">QUZm001</strain>
    </source>
</reference>